<dbReference type="EMBL" id="CM039431">
    <property type="protein sequence ID" value="KAI4337832.1"/>
    <property type="molecule type" value="Genomic_DNA"/>
</dbReference>
<evidence type="ECO:0000313" key="2">
    <source>
        <dbReference type="Proteomes" id="UP000828941"/>
    </source>
</evidence>
<reference evidence="1 2" key="1">
    <citation type="journal article" date="2022" name="DNA Res.">
        <title>Chromosomal-level genome assembly of the orchid tree Bauhinia variegata (Leguminosae; Cercidoideae) supports the allotetraploid origin hypothesis of Bauhinia.</title>
        <authorList>
            <person name="Zhong Y."/>
            <person name="Chen Y."/>
            <person name="Zheng D."/>
            <person name="Pang J."/>
            <person name="Liu Y."/>
            <person name="Luo S."/>
            <person name="Meng S."/>
            <person name="Qian L."/>
            <person name="Wei D."/>
            <person name="Dai S."/>
            <person name="Zhou R."/>
        </authorList>
    </citation>
    <scope>NUCLEOTIDE SEQUENCE [LARGE SCALE GENOMIC DNA]</scope>
    <source>
        <strain evidence="1">BV-YZ2020</strain>
    </source>
</reference>
<name>A0ACB9NQ25_BAUVA</name>
<comment type="caution">
    <text evidence="1">The sequence shown here is derived from an EMBL/GenBank/DDBJ whole genome shotgun (WGS) entry which is preliminary data.</text>
</comment>
<gene>
    <name evidence="1" type="ORF">L6164_016202</name>
</gene>
<sequence>MLSKTIHYFIKRHFLFSCSSIHTAEFVSAPLGFVCNKNLKKVMDTKFLFLNMQDLVYNYDVSSPWSFVDRQKKPLVLKLLRTNSFFLQDNNRSLKEMPSYCFEREGDKNPTYLSRRKTRCYIQKEATPIFLTTTKISLNNPIQKW</sequence>
<protein>
    <submittedName>
        <fullName evidence="1">Uncharacterized protein</fullName>
    </submittedName>
</protein>
<keyword evidence="2" id="KW-1185">Reference proteome</keyword>
<accession>A0ACB9NQ25</accession>
<dbReference type="Proteomes" id="UP000828941">
    <property type="component" value="Chromosome 6"/>
</dbReference>
<organism evidence="1 2">
    <name type="scientific">Bauhinia variegata</name>
    <name type="common">Purple orchid tree</name>
    <name type="synonym">Phanera variegata</name>
    <dbReference type="NCBI Taxonomy" id="167791"/>
    <lineage>
        <taxon>Eukaryota</taxon>
        <taxon>Viridiplantae</taxon>
        <taxon>Streptophyta</taxon>
        <taxon>Embryophyta</taxon>
        <taxon>Tracheophyta</taxon>
        <taxon>Spermatophyta</taxon>
        <taxon>Magnoliopsida</taxon>
        <taxon>eudicotyledons</taxon>
        <taxon>Gunneridae</taxon>
        <taxon>Pentapetalae</taxon>
        <taxon>rosids</taxon>
        <taxon>fabids</taxon>
        <taxon>Fabales</taxon>
        <taxon>Fabaceae</taxon>
        <taxon>Cercidoideae</taxon>
        <taxon>Cercideae</taxon>
        <taxon>Bauhiniinae</taxon>
        <taxon>Bauhinia</taxon>
    </lineage>
</organism>
<proteinExistence type="predicted"/>
<evidence type="ECO:0000313" key="1">
    <source>
        <dbReference type="EMBL" id="KAI4337832.1"/>
    </source>
</evidence>